<dbReference type="InterPro" id="IPR026899">
    <property type="entry name" value="FKS1-like_dom1"/>
</dbReference>
<feature type="domain" description="1,3-beta-glucan synthase component FKS1-like" evidence="3">
    <location>
        <begin position="246"/>
        <end position="362"/>
    </location>
</feature>
<evidence type="ECO:0000313" key="5">
    <source>
        <dbReference type="Proteomes" id="UP000015453"/>
    </source>
</evidence>
<dbReference type="InterPro" id="IPR023175">
    <property type="entry name" value="Vta1/CALS_N_sf"/>
</dbReference>
<gene>
    <name evidence="4" type="ORF">M569_14751</name>
</gene>
<evidence type="ECO:0000259" key="3">
    <source>
        <dbReference type="SMART" id="SM01205"/>
    </source>
</evidence>
<keyword evidence="5" id="KW-1185">Reference proteome</keyword>
<dbReference type="GO" id="GO:0012505">
    <property type="term" value="C:endomembrane system"/>
    <property type="evidence" value="ECO:0007669"/>
    <property type="project" value="UniProtKB-SubCell"/>
</dbReference>
<dbReference type="PANTHER" id="PTHR12741">
    <property type="entry name" value="LYST-INTERACTING PROTEIN LIP5 DOPAMINE RESPONSIVE PROTEIN DRG-1"/>
    <property type="match status" value="1"/>
</dbReference>
<keyword evidence="2" id="KW-0472">Membrane</keyword>
<sequence>RFHALAVAHNLDRNSSGRGVRQFKTALLQRLEQDEETTINERRERSDIRELRRVYRQYTDYIIKHGGDYTLETREKLIKARAIASVLLNVLNSVTSAAGSQALAESDPSRSELYVPYNILPLDQGGVHMAIMQLPEIKTAIAAVHNVRGLPFVDDFKSQVPSLDLFNWLQLCYGFQKGNVDNQREHLILLVANLLVRQNQRKTPKLIDGAVDELMKKTFKNYTDWCKFLGRKSAIRLPYLKPEAQQYKLMYISLYLLIWGEAANLRFMPECLCYVFHHMASELHGMLSGAVSLITGERVMPAYGGETEAFLNCVVFPIYDVIRKESMKTRDTAADHSSWRNYDDLNEFFWSPECFEIGWPMRLNHGFFYVGPPDDSN</sequence>
<dbReference type="SMART" id="SM01205">
    <property type="entry name" value="FKS1_dom1"/>
    <property type="match status" value="1"/>
</dbReference>
<dbReference type="GO" id="GO:0046527">
    <property type="term" value="F:glucosyltransferase activity"/>
    <property type="evidence" value="ECO:0007669"/>
    <property type="project" value="TreeGrafter"/>
</dbReference>
<accession>S8DKL5</accession>
<proteinExistence type="predicted"/>
<dbReference type="OrthoDB" id="1880850at2759"/>
<dbReference type="AlphaFoldDB" id="S8DKL5"/>
<evidence type="ECO:0000256" key="1">
    <source>
        <dbReference type="ARBA" id="ARBA00004308"/>
    </source>
</evidence>
<dbReference type="Pfam" id="PF14288">
    <property type="entry name" value="FKS1_dom1"/>
    <property type="match status" value="1"/>
</dbReference>
<dbReference type="PANTHER" id="PTHR12741:SF22">
    <property type="entry name" value="CALLOSE SYNTHASE 8-RELATED"/>
    <property type="match status" value="1"/>
</dbReference>
<dbReference type="GO" id="GO:0005886">
    <property type="term" value="C:plasma membrane"/>
    <property type="evidence" value="ECO:0007669"/>
    <property type="project" value="TreeGrafter"/>
</dbReference>
<name>S8DKL5_9LAMI</name>
<organism evidence="4 5">
    <name type="scientific">Genlisea aurea</name>
    <dbReference type="NCBI Taxonomy" id="192259"/>
    <lineage>
        <taxon>Eukaryota</taxon>
        <taxon>Viridiplantae</taxon>
        <taxon>Streptophyta</taxon>
        <taxon>Embryophyta</taxon>
        <taxon>Tracheophyta</taxon>
        <taxon>Spermatophyta</taxon>
        <taxon>Magnoliopsida</taxon>
        <taxon>eudicotyledons</taxon>
        <taxon>Gunneridae</taxon>
        <taxon>Pentapetalae</taxon>
        <taxon>asterids</taxon>
        <taxon>lamiids</taxon>
        <taxon>Lamiales</taxon>
        <taxon>Lentibulariaceae</taxon>
        <taxon>Genlisea</taxon>
    </lineage>
</organism>
<protein>
    <recommendedName>
        <fullName evidence="3">1,3-beta-glucan synthase component FKS1-like domain-containing protein</fullName>
    </recommendedName>
</protein>
<dbReference type="Proteomes" id="UP000015453">
    <property type="component" value="Unassembled WGS sequence"/>
</dbReference>
<reference evidence="4 5" key="1">
    <citation type="journal article" date="2013" name="BMC Genomics">
        <title>The miniature genome of a carnivorous plant Genlisea aurea contains a low number of genes and short non-coding sequences.</title>
        <authorList>
            <person name="Leushkin E.V."/>
            <person name="Sutormin R.A."/>
            <person name="Nabieva E.R."/>
            <person name="Penin A.A."/>
            <person name="Kondrashov A.S."/>
            <person name="Logacheva M.D."/>
        </authorList>
    </citation>
    <scope>NUCLEOTIDE SEQUENCE [LARGE SCALE GENOMIC DNA]</scope>
</reference>
<comment type="subcellular location">
    <subcellularLocation>
        <location evidence="1">Endomembrane system</location>
    </subcellularLocation>
</comment>
<evidence type="ECO:0000313" key="4">
    <source>
        <dbReference type="EMBL" id="EPS60052.1"/>
    </source>
</evidence>
<dbReference type="EMBL" id="AUSU01007863">
    <property type="protein sequence ID" value="EPS60052.1"/>
    <property type="molecule type" value="Genomic_DNA"/>
</dbReference>
<evidence type="ECO:0000256" key="2">
    <source>
        <dbReference type="ARBA" id="ARBA00023136"/>
    </source>
</evidence>
<comment type="caution">
    <text evidence="4">The sequence shown here is derived from an EMBL/GenBank/DDBJ whole genome shotgun (WGS) entry which is preliminary data.</text>
</comment>
<feature type="non-terminal residue" evidence="4">
    <location>
        <position position="1"/>
    </location>
</feature>
<dbReference type="Gene3D" id="1.25.40.270">
    <property type="entry name" value="Vacuolar protein sorting-associated protein vta1"/>
    <property type="match status" value="1"/>
</dbReference>